<dbReference type="GO" id="GO:0019288">
    <property type="term" value="P:isopentenyl diphosphate biosynthetic process, methylerythritol 4-phosphate pathway"/>
    <property type="evidence" value="ECO:0007669"/>
    <property type="project" value="UniProtKB-UniRule"/>
</dbReference>
<dbReference type="PANTHER" id="PTHR32125:SF4">
    <property type="entry name" value="2-C-METHYL-D-ERYTHRITOL 4-PHOSPHATE CYTIDYLYLTRANSFERASE, CHLOROPLASTIC"/>
    <property type="match status" value="1"/>
</dbReference>
<proteinExistence type="inferred from homology"/>
<evidence type="ECO:0000256" key="1">
    <source>
        <dbReference type="ARBA" id="ARBA00022679"/>
    </source>
</evidence>
<feature type="site" description="Transition state stabilizer" evidence="3">
    <location>
        <position position="14"/>
    </location>
</feature>
<comment type="caution">
    <text evidence="4">The sequence shown here is derived from an EMBL/GenBank/DDBJ whole genome shotgun (WGS) entry which is preliminary data.</text>
</comment>
<keyword evidence="2 3" id="KW-0548">Nucleotidyltransferase</keyword>
<gene>
    <name evidence="3" type="primary">ispD</name>
    <name evidence="4" type="ORF">CfE428DRAFT_4693</name>
</gene>
<protein>
    <recommendedName>
        <fullName evidence="3">2-C-methyl-D-erythritol 4-phosphate cytidylyltransferase</fullName>
        <ecNumber evidence="3">2.7.7.60</ecNumber>
    </recommendedName>
    <alternativeName>
        <fullName evidence="3">4-diphosphocytidyl-2C-methyl-D-erythritol synthase</fullName>
    </alternativeName>
    <alternativeName>
        <fullName evidence="3">MEP cytidylyltransferase</fullName>
        <shortName evidence="3">MCT</shortName>
    </alternativeName>
</protein>
<dbReference type="CDD" id="cd02516">
    <property type="entry name" value="CDP-ME_synthetase"/>
    <property type="match status" value="1"/>
</dbReference>
<comment type="function">
    <text evidence="3">Catalyzes the formation of 4-diphosphocytidyl-2-C-methyl-D-erythritol from CTP and 2-C-methyl-D-erythritol 4-phosphate (MEP).</text>
</comment>
<dbReference type="GO" id="GO:0050518">
    <property type="term" value="F:2-C-methyl-D-erythritol 4-phosphate cytidylyltransferase activity"/>
    <property type="evidence" value="ECO:0007669"/>
    <property type="project" value="UniProtKB-UniRule"/>
</dbReference>
<dbReference type="SUPFAM" id="SSF53448">
    <property type="entry name" value="Nucleotide-diphospho-sugar transferases"/>
    <property type="match status" value="1"/>
</dbReference>
<dbReference type="RefSeq" id="WP_006982014.1">
    <property type="nucleotide sequence ID" value="NZ_ABVL01000017.1"/>
</dbReference>
<feature type="site" description="Transition state stabilizer" evidence="3">
    <location>
        <position position="19"/>
    </location>
</feature>
<dbReference type="STRING" id="497964.CfE428DRAFT_4693"/>
<organism evidence="4 5">
    <name type="scientific">Chthoniobacter flavus Ellin428</name>
    <dbReference type="NCBI Taxonomy" id="497964"/>
    <lineage>
        <taxon>Bacteria</taxon>
        <taxon>Pseudomonadati</taxon>
        <taxon>Verrucomicrobiota</taxon>
        <taxon>Spartobacteria</taxon>
        <taxon>Chthoniobacterales</taxon>
        <taxon>Chthoniobacteraceae</taxon>
        <taxon>Chthoniobacter</taxon>
    </lineage>
</organism>
<dbReference type="InterPro" id="IPR034683">
    <property type="entry name" value="IspD/TarI"/>
</dbReference>
<dbReference type="AlphaFoldDB" id="B4D703"/>
<comment type="pathway">
    <text evidence="3">Isoprenoid biosynthesis; isopentenyl diphosphate biosynthesis via DXP pathway; isopentenyl diphosphate from 1-deoxy-D-xylulose 5-phosphate: step 2/6.</text>
</comment>
<dbReference type="NCBIfam" id="TIGR00453">
    <property type="entry name" value="ispD"/>
    <property type="match status" value="1"/>
</dbReference>
<dbReference type="InterPro" id="IPR029044">
    <property type="entry name" value="Nucleotide-diphossugar_trans"/>
</dbReference>
<dbReference type="FunCoup" id="B4D703">
    <property type="interactions" value="481"/>
</dbReference>
<dbReference type="Gene3D" id="3.90.550.10">
    <property type="entry name" value="Spore Coat Polysaccharide Biosynthesis Protein SpsA, Chain A"/>
    <property type="match status" value="1"/>
</dbReference>
<evidence type="ECO:0000256" key="3">
    <source>
        <dbReference type="HAMAP-Rule" id="MF_00108"/>
    </source>
</evidence>
<evidence type="ECO:0000313" key="4">
    <source>
        <dbReference type="EMBL" id="EDY17654.1"/>
    </source>
</evidence>
<dbReference type="InterPro" id="IPR001228">
    <property type="entry name" value="IspD"/>
</dbReference>
<dbReference type="InParanoid" id="B4D703"/>
<feature type="site" description="Positions MEP for the nucleophilic attack" evidence="3">
    <location>
        <position position="208"/>
    </location>
</feature>
<comment type="similarity">
    <text evidence="3">Belongs to the IspD/TarI cytidylyltransferase family. IspD subfamily.</text>
</comment>
<dbReference type="eggNOG" id="COG1211">
    <property type="taxonomic scope" value="Bacteria"/>
</dbReference>
<feature type="site" description="Positions MEP for the nucleophilic attack" evidence="3">
    <location>
        <position position="152"/>
    </location>
</feature>
<dbReference type="EC" id="2.7.7.60" evidence="3"/>
<dbReference type="EMBL" id="ABVL01000017">
    <property type="protein sequence ID" value="EDY17654.1"/>
    <property type="molecule type" value="Genomic_DNA"/>
</dbReference>
<dbReference type="PANTHER" id="PTHR32125">
    <property type="entry name" value="2-C-METHYL-D-ERYTHRITOL 4-PHOSPHATE CYTIDYLYLTRANSFERASE, CHLOROPLASTIC"/>
    <property type="match status" value="1"/>
</dbReference>
<evidence type="ECO:0000313" key="5">
    <source>
        <dbReference type="Proteomes" id="UP000005824"/>
    </source>
</evidence>
<reference evidence="4 5" key="1">
    <citation type="journal article" date="2011" name="J. Bacteriol.">
        <title>Genome sequence of Chthoniobacter flavus Ellin428, an aerobic heterotrophic soil bacterium.</title>
        <authorList>
            <person name="Kant R."/>
            <person name="van Passel M.W."/>
            <person name="Palva A."/>
            <person name="Lucas S."/>
            <person name="Lapidus A."/>
            <person name="Glavina Del Rio T."/>
            <person name="Dalin E."/>
            <person name="Tice H."/>
            <person name="Bruce D."/>
            <person name="Goodwin L."/>
            <person name="Pitluck S."/>
            <person name="Larimer F.W."/>
            <person name="Land M.L."/>
            <person name="Hauser L."/>
            <person name="Sangwan P."/>
            <person name="de Vos W.M."/>
            <person name="Janssen P.H."/>
            <person name="Smidt H."/>
        </authorList>
    </citation>
    <scope>NUCLEOTIDE SEQUENCE [LARGE SCALE GENOMIC DNA]</scope>
    <source>
        <strain evidence="4 5">Ellin428</strain>
    </source>
</reference>
<comment type="catalytic activity">
    <reaction evidence="3">
        <text>2-C-methyl-D-erythritol 4-phosphate + CTP + H(+) = 4-CDP-2-C-methyl-D-erythritol + diphosphate</text>
        <dbReference type="Rhea" id="RHEA:13429"/>
        <dbReference type="ChEBI" id="CHEBI:15378"/>
        <dbReference type="ChEBI" id="CHEBI:33019"/>
        <dbReference type="ChEBI" id="CHEBI:37563"/>
        <dbReference type="ChEBI" id="CHEBI:57823"/>
        <dbReference type="ChEBI" id="CHEBI:58262"/>
        <dbReference type="EC" id="2.7.7.60"/>
    </reaction>
</comment>
<keyword evidence="5" id="KW-1185">Reference proteome</keyword>
<dbReference type="UniPathway" id="UPA00056">
    <property type="reaction ID" value="UER00093"/>
</dbReference>
<dbReference type="FunFam" id="3.90.550.10:FF:000003">
    <property type="entry name" value="2-C-methyl-D-erythritol 4-phosphate cytidylyltransferase"/>
    <property type="match status" value="1"/>
</dbReference>
<sequence>MVSAIIVAAGSSRRMGFDKLFAPLAGKPVLWHSIKAFNDTKEVDEILIVTKDDRMDEVEDLVSKSGLVKVKKVISGGAERHISVWNGLQAVDSQGSEYIAIHDGARPLVTPKLIKACLDLAETHGAATCASQIPDTVKRANIEQMVTESVERTGLWAMQTPQVFSSGLILQAYAALMAKHEMVTDEVSAVQKMGKKIALLKNDDWNMKVTFPHDLELAEHVLALREKKTAKSTKPRAIPR</sequence>
<dbReference type="InterPro" id="IPR050088">
    <property type="entry name" value="IspD/TarI_cytidylyltransf_bact"/>
</dbReference>
<dbReference type="Pfam" id="PF01128">
    <property type="entry name" value="IspD"/>
    <property type="match status" value="1"/>
</dbReference>
<dbReference type="HAMAP" id="MF_00108">
    <property type="entry name" value="IspD"/>
    <property type="match status" value="1"/>
</dbReference>
<keyword evidence="3" id="KW-0414">Isoprene biosynthesis</keyword>
<dbReference type="Proteomes" id="UP000005824">
    <property type="component" value="Unassembled WGS sequence"/>
</dbReference>
<accession>B4D703</accession>
<keyword evidence="1 3" id="KW-0808">Transferase</keyword>
<evidence type="ECO:0000256" key="2">
    <source>
        <dbReference type="ARBA" id="ARBA00022695"/>
    </source>
</evidence>
<name>B4D703_9BACT</name>